<dbReference type="PANTHER" id="PTHR44196">
    <property type="entry name" value="DEHYDROGENASE/REDUCTASE SDR FAMILY MEMBER 7B"/>
    <property type="match status" value="1"/>
</dbReference>
<dbReference type="NCBIfam" id="NF005495">
    <property type="entry name" value="PRK07109.1"/>
    <property type="match status" value="1"/>
</dbReference>
<accession>A0ABT6JZA2</accession>
<evidence type="ECO:0000313" key="6">
    <source>
        <dbReference type="Proteomes" id="UP001156873"/>
    </source>
</evidence>
<proteinExistence type="inferred from homology"/>
<evidence type="ECO:0000256" key="3">
    <source>
        <dbReference type="RuleBase" id="RU000363"/>
    </source>
</evidence>
<dbReference type="PRINTS" id="PR00081">
    <property type="entry name" value="GDHRDH"/>
</dbReference>
<name>A0ABT6JZA2_9GAMM</name>
<protein>
    <submittedName>
        <fullName evidence="5">SDR family oxidoreductase</fullName>
    </submittedName>
</protein>
<dbReference type="CDD" id="cd05360">
    <property type="entry name" value="SDR_c3"/>
    <property type="match status" value="1"/>
</dbReference>
<gene>
    <name evidence="5" type="ORF">QFW81_17220</name>
</gene>
<dbReference type="Proteomes" id="UP001156873">
    <property type="component" value="Unassembled WGS sequence"/>
</dbReference>
<evidence type="ECO:0000256" key="1">
    <source>
        <dbReference type="ARBA" id="ARBA00006484"/>
    </source>
</evidence>
<dbReference type="SUPFAM" id="SSF51735">
    <property type="entry name" value="NAD(P)-binding Rossmann-fold domains"/>
    <property type="match status" value="1"/>
</dbReference>
<dbReference type="EMBL" id="JARXRO010000020">
    <property type="protein sequence ID" value="MDH5835651.1"/>
    <property type="molecule type" value="Genomic_DNA"/>
</dbReference>
<sequence length="338" mass="35768">MTSPSCVSAGSRICACSPVGDGHRSTVGSGSGPEEIFMQHKPIEEQVIVVTGASSGIGLCTALLAAERGASVWLLARSRRTLDEVVGVIGEGSGRAHALCVDVSARDQVDAAVQEILAAEGRIDTWVNNAGVAIYGRLDEVAEKDHRRLFDVNFWGLVNGSLAALPALRASGGVLVNVGSEVSDAVLPLQGMYAASKHAVKGFTDALRVEQTHVDDAQVSIVLVQPTAVNTPYPQHARNYMGREPKLPEPTIDPQRVAETILHAASHGGRDLKVGAMAHLDTFVSKLIPRLGDRMTALQAGRQQHDEPPLQPLGTLHTPGESGRIHGLDAHGEILERS</sequence>
<evidence type="ECO:0000256" key="4">
    <source>
        <dbReference type="SAM" id="MobiDB-lite"/>
    </source>
</evidence>
<keyword evidence="2" id="KW-0560">Oxidoreductase</keyword>
<dbReference type="PROSITE" id="PS00061">
    <property type="entry name" value="ADH_SHORT"/>
    <property type="match status" value="1"/>
</dbReference>
<feature type="compositionally biased region" description="Basic and acidic residues" evidence="4">
    <location>
        <begin position="323"/>
        <end position="338"/>
    </location>
</feature>
<organism evidence="5 6">
    <name type="scientific">Luteimonas kalidii</name>
    <dbReference type="NCBI Taxonomy" id="3042025"/>
    <lineage>
        <taxon>Bacteria</taxon>
        <taxon>Pseudomonadati</taxon>
        <taxon>Pseudomonadota</taxon>
        <taxon>Gammaproteobacteria</taxon>
        <taxon>Lysobacterales</taxon>
        <taxon>Lysobacteraceae</taxon>
        <taxon>Luteimonas</taxon>
    </lineage>
</organism>
<evidence type="ECO:0000313" key="5">
    <source>
        <dbReference type="EMBL" id="MDH5835651.1"/>
    </source>
</evidence>
<dbReference type="PRINTS" id="PR00080">
    <property type="entry name" value="SDRFAMILY"/>
</dbReference>
<dbReference type="InterPro" id="IPR036291">
    <property type="entry name" value="NAD(P)-bd_dom_sf"/>
</dbReference>
<comment type="similarity">
    <text evidence="1 3">Belongs to the short-chain dehydrogenases/reductases (SDR) family.</text>
</comment>
<keyword evidence="6" id="KW-1185">Reference proteome</keyword>
<dbReference type="InterPro" id="IPR020904">
    <property type="entry name" value="Sc_DH/Rdtase_CS"/>
</dbReference>
<dbReference type="InterPro" id="IPR002347">
    <property type="entry name" value="SDR_fam"/>
</dbReference>
<evidence type="ECO:0000256" key="2">
    <source>
        <dbReference type="ARBA" id="ARBA00023002"/>
    </source>
</evidence>
<feature type="region of interest" description="Disordered" evidence="4">
    <location>
        <begin position="298"/>
        <end position="338"/>
    </location>
</feature>
<dbReference type="Pfam" id="PF00106">
    <property type="entry name" value="adh_short"/>
    <property type="match status" value="1"/>
</dbReference>
<dbReference type="RefSeq" id="WP_280580443.1">
    <property type="nucleotide sequence ID" value="NZ_JARXRO010000020.1"/>
</dbReference>
<dbReference type="Gene3D" id="3.40.50.720">
    <property type="entry name" value="NAD(P)-binding Rossmann-like Domain"/>
    <property type="match status" value="1"/>
</dbReference>
<dbReference type="PANTHER" id="PTHR44196:SF1">
    <property type="entry name" value="DEHYDROGENASE_REDUCTASE SDR FAMILY MEMBER 7B"/>
    <property type="match status" value="1"/>
</dbReference>
<reference evidence="5 6" key="1">
    <citation type="submission" date="2023-04" db="EMBL/GenBank/DDBJ databases">
        <title>Luteimonas sp. M1R5S59.</title>
        <authorList>
            <person name="Sun J.-Q."/>
        </authorList>
    </citation>
    <scope>NUCLEOTIDE SEQUENCE [LARGE SCALE GENOMIC DNA]</scope>
    <source>
        <strain evidence="5 6">M1R5S59</strain>
    </source>
</reference>
<comment type="caution">
    <text evidence="5">The sequence shown here is derived from an EMBL/GenBank/DDBJ whole genome shotgun (WGS) entry which is preliminary data.</text>
</comment>